<reference evidence="3 4" key="1">
    <citation type="journal article" date="2019" name="Nat. Ecol. Evol.">
        <title>Megaphylogeny resolves global patterns of mushroom evolution.</title>
        <authorList>
            <person name="Varga T."/>
            <person name="Krizsan K."/>
            <person name="Foldi C."/>
            <person name="Dima B."/>
            <person name="Sanchez-Garcia M."/>
            <person name="Sanchez-Ramirez S."/>
            <person name="Szollosi G.J."/>
            <person name="Szarkandi J.G."/>
            <person name="Papp V."/>
            <person name="Albert L."/>
            <person name="Andreopoulos W."/>
            <person name="Angelini C."/>
            <person name="Antonin V."/>
            <person name="Barry K.W."/>
            <person name="Bougher N.L."/>
            <person name="Buchanan P."/>
            <person name="Buyck B."/>
            <person name="Bense V."/>
            <person name="Catcheside P."/>
            <person name="Chovatia M."/>
            <person name="Cooper J."/>
            <person name="Damon W."/>
            <person name="Desjardin D."/>
            <person name="Finy P."/>
            <person name="Geml J."/>
            <person name="Haridas S."/>
            <person name="Hughes K."/>
            <person name="Justo A."/>
            <person name="Karasinski D."/>
            <person name="Kautmanova I."/>
            <person name="Kiss B."/>
            <person name="Kocsube S."/>
            <person name="Kotiranta H."/>
            <person name="LaButti K.M."/>
            <person name="Lechner B.E."/>
            <person name="Liimatainen K."/>
            <person name="Lipzen A."/>
            <person name="Lukacs Z."/>
            <person name="Mihaltcheva S."/>
            <person name="Morgado L.N."/>
            <person name="Niskanen T."/>
            <person name="Noordeloos M.E."/>
            <person name="Ohm R.A."/>
            <person name="Ortiz-Santana B."/>
            <person name="Ovrebo C."/>
            <person name="Racz N."/>
            <person name="Riley R."/>
            <person name="Savchenko A."/>
            <person name="Shiryaev A."/>
            <person name="Soop K."/>
            <person name="Spirin V."/>
            <person name="Szebenyi C."/>
            <person name="Tomsovsky M."/>
            <person name="Tulloss R.E."/>
            <person name="Uehling J."/>
            <person name="Grigoriev I.V."/>
            <person name="Vagvolgyi C."/>
            <person name="Papp T."/>
            <person name="Martin F.M."/>
            <person name="Miettinen O."/>
            <person name="Hibbett D.S."/>
            <person name="Nagy L.G."/>
        </authorList>
    </citation>
    <scope>NUCLEOTIDE SEQUENCE [LARGE SCALE GENOMIC DNA]</scope>
    <source>
        <strain evidence="3 4">FP101781</strain>
    </source>
</reference>
<name>A0A4Y7T057_COPMI</name>
<evidence type="ECO:0000256" key="1">
    <source>
        <dbReference type="SAM" id="MobiDB-lite"/>
    </source>
</evidence>
<organism evidence="3 4">
    <name type="scientific">Coprinellus micaceus</name>
    <name type="common">Glistening ink-cap mushroom</name>
    <name type="synonym">Coprinus micaceus</name>
    <dbReference type="NCBI Taxonomy" id="71717"/>
    <lineage>
        <taxon>Eukaryota</taxon>
        <taxon>Fungi</taxon>
        <taxon>Dikarya</taxon>
        <taxon>Basidiomycota</taxon>
        <taxon>Agaricomycotina</taxon>
        <taxon>Agaricomycetes</taxon>
        <taxon>Agaricomycetidae</taxon>
        <taxon>Agaricales</taxon>
        <taxon>Agaricineae</taxon>
        <taxon>Psathyrellaceae</taxon>
        <taxon>Coprinellus</taxon>
    </lineage>
</organism>
<dbReference type="AlphaFoldDB" id="A0A4Y7T057"/>
<accession>A0A4Y7T057</accession>
<feature type="region of interest" description="Disordered" evidence="1">
    <location>
        <begin position="169"/>
        <end position="208"/>
    </location>
</feature>
<feature type="compositionally biased region" description="Low complexity" evidence="1">
    <location>
        <begin position="46"/>
        <end position="56"/>
    </location>
</feature>
<dbReference type="Proteomes" id="UP000298030">
    <property type="component" value="Unassembled WGS sequence"/>
</dbReference>
<dbReference type="EMBL" id="QPFP01000039">
    <property type="protein sequence ID" value="TEB27517.1"/>
    <property type="molecule type" value="Genomic_DNA"/>
</dbReference>
<feature type="compositionally biased region" description="Low complexity" evidence="1">
    <location>
        <begin position="192"/>
        <end position="206"/>
    </location>
</feature>
<protein>
    <recommendedName>
        <fullName evidence="5">10TM putative phosphate transporter extracellular tail domain-containing protein</fullName>
    </recommendedName>
</protein>
<keyword evidence="2" id="KW-0732">Signal</keyword>
<evidence type="ECO:0008006" key="5">
    <source>
        <dbReference type="Google" id="ProtNLM"/>
    </source>
</evidence>
<keyword evidence="4" id="KW-1185">Reference proteome</keyword>
<dbReference type="STRING" id="71717.A0A4Y7T057"/>
<proteinExistence type="predicted"/>
<evidence type="ECO:0000313" key="3">
    <source>
        <dbReference type="EMBL" id="TEB27517.1"/>
    </source>
</evidence>
<evidence type="ECO:0000256" key="2">
    <source>
        <dbReference type="SAM" id="SignalP"/>
    </source>
</evidence>
<feature type="signal peptide" evidence="2">
    <location>
        <begin position="1"/>
        <end position="16"/>
    </location>
</feature>
<feature type="compositionally biased region" description="Basic and acidic residues" evidence="1">
    <location>
        <begin position="169"/>
        <end position="181"/>
    </location>
</feature>
<feature type="chain" id="PRO_5021295484" description="10TM putative phosphate transporter extracellular tail domain-containing protein" evidence="2">
    <location>
        <begin position="17"/>
        <end position="227"/>
    </location>
</feature>
<feature type="region of interest" description="Disordered" evidence="1">
    <location>
        <begin position="34"/>
        <end position="65"/>
    </location>
</feature>
<comment type="caution">
    <text evidence="3">The sequence shown here is derived from an EMBL/GenBank/DDBJ whole genome shotgun (WGS) entry which is preliminary data.</text>
</comment>
<dbReference type="OrthoDB" id="3057032at2759"/>
<sequence length="227" mass="24606">MLASLLALFMVYPMIRDKMDSGVNARITGNTRINATGQAVEGDSDGGSSSRSASRTTTRELNPGGVTFNRRGVLFDLPPVTATAPSAASFTEGKAPSDWAQVMPFHGKYGSGKDGKEPALRWMRNGKADESVKPWPAPPLVPEATAYYTLEEEDDVVEEGGDDWVILERPPKYKHAEERPKSRAPTATPTRSESGAAEAALWSAAESGEEVLMECGEACKERTNERW</sequence>
<gene>
    <name evidence="3" type="ORF">FA13DRAFT_1736367</name>
</gene>
<evidence type="ECO:0000313" key="4">
    <source>
        <dbReference type="Proteomes" id="UP000298030"/>
    </source>
</evidence>